<feature type="transmembrane region" description="Helical" evidence="10">
    <location>
        <begin position="783"/>
        <end position="802"/>
    </location>
</feature>
<dbReference type="PANTHER" id="PTHR11003">
    <property type="entry name" value="POTASSIUM CHANNEL, SUBFAMILY K"/>
    <property type="match status" value="1"/>
</dbReference>
<evidence type="ECO:0000256" key="2">
    <source>
        <dbReference type="ARBA" id="ARBA00022448"/>
    </source>
</evidence>
<feature type="compositionally biased region" description="Basic and acidic residues" evidence="9">
    <location>
        <begin position="329"/>
        <end position="339"/>
    </location>
</feature>
<feature type="transmembrane region" description="Helical" evidence="10">
    <location>
        <begin position="928"/>
        <end position="950"/>
    </location>
</feature>
<feature type="compositionally biased region" description="Basic and acidic residues" evidence="9">
    <location>
        <begin position="455"/>
        <end position="483"/>
    </location>
</feature>
<dbReference type="PANTHER" id="PTHR11003:SF335">
    <property type="entry name" value="POTASSIUM CHANNEL DOMAIN-CONTAINING PROTEIN"/>
    <property type="match status" value="1"/>
</dbReference>
<keyword evidence="6 10" id="KW-0472">Membrane</keyword>
<comment type="similarity">
    <text evidence="8">Belongs to the two pore domain potassium channel (TC 1.A.1.8) family.</text>
</comment>
<feature type="transmembrane region" description="Helical" evidence="10">
    <location>
        <begin position="814"/>
        <end position="832"/>
    </location>
</feature>
<keyword evidence="7 8" id="KW-0407">Ion channel</keyword>
<evidence type="ECO:0000256" key="4">
    <source>
        <dbReference type="ARBA" id="ARBA00022989"/>
    </source>
</evidence>
<evidence type="ECO:0000256" key="3">
    <source>
        <dbReference type="ARBA" id="ARBA00022692"/>
    </source>
</evidence>
<comment type="caution">
    <text evidence="12">The sequence shown here is derived from an EMBL/GenBank/DDBJ whole genome shotgun (WGS) entry which is preliminary data.</text>
</comment>
<proteinExistence type="inferred from homology"/>
<keyword evidence="2 8" id="KW-0813">Transport</keyword>
<dbReference type="GO" id="GO:0034220">
    <property type="term" value="P:monoatomic ion transmembrane transport"/>
    <property type="evidence" value="ECO:0007669"/>
    <property type="project" value="UniProtKB-KW"/>
</dbReference>
<feature type="compositionally biased region" description="Basic and acidic residues" evidence="9">
    <location>
        <begin position="372"/>
        <end position="402"/>
    </location>
</feature>
<organism evidence="12 13">
    <name type="scientific">Vespula squamosa</name>
    <name type="common">Southern yellow jacket</name>
    <name type="synonym">Wasp</name>
    <dbReference type="NCBI Taxonomy" id="30214"/>
    <lineage>
        <taxon>Eukaryota</taxon>
        <taxon>Metazoa</taxon>
        <taxon>Ecdysozoa</taxon>
        <taxon>Arthropoda</taxon>
        <taxon>Hexapoda</taxon>
        <taxon>Insecta</taxon>
        <taxon>Pterygota</taxon>
        <taxon>Neoptera</taxon>
        <taxon>Endopterygota</taxon>
        <taxon>Hymenoptera</taxon>
        <taxon>Apocrita</taxon>
        <taxon>Aculeata</taxon>
        <taxon>Vespoidea</taxon>
        <taxon>Vespidae</taxon>
        <taxon>Vespinae</taxon>
        <taxon>Vespula</taxon>
    </lineage>
</organism>
<feature type="region of interest" description="Disordered" evidence="9">
    <location>
        <begin position="1"/>
        <end position="24"/>
    </location>
</feature>
<dbReference type="InterPro" id="IPR003280">
    <property type="entry name" value="2pore_dom_K_chnl"/>
</dbReference>
<feature type="compositionally biased region" description="Polar residues" evidence="9">
    <location>
        <begin position="255"/>
        <end position="264"/>
    </location>
</feature>
<evidence type="ECO:0000256" key="6">
    <source>
        <dbReference type="ARBA" id="ARBA00023136"/>
    </source>
</evidence>
<evidence type="ECO:0000259" key="11">
    <source>
        <dbReference type="Pfam" id="PF07885"/>
    </source>
</evidence>
<dbReference type="PRINTS" id="PR01333">
    <property type="entry name" value="2POREKCHANEL"/>
</dbReference>
<accession>A0ABD2BEA8</accession>
<feature type="transmembrane region" description="Helical" evidence="10">
    <location>
        <begin position="694"/>
        <end position="713"/>
    </location>
</feature>
<dbReference type="InterPro" id="IPR013099">
    <property type="entry name" value="K_chnl_dom"/>
</dbReference>
<dbReference type="EMBL" id="JAUDFV010000110">
    <property type="protein sequence ID" value="KAL2730833.1"/>
    <property type="molecule type" value="Genomic_DNA"/>
</dbReference>
<keyword evidence="13" id="KW-1185">Reference proteome</keyword>
<evidence type="ECO:0000256" key="8">
    <source>
        <dbReference type="RuleBase" id="RU003857"/>
    </source>
</evidence>
<dbReference type="Pfam" id="PF07885">
    <property type="entry name" value="Ion_trans_2"/>
    <property type="match status" value="2"/>
</dbReference>
<feature type="compositionally biased region" description="Basic residues" evidence="9">
    <location>
        <begin position="403"/>
        <end position="412"/>
    </location>
</feature>
<protein>
    <recommendedName>
        <fullName evidence="11">Potassium channel domain-containing protein</fullName>
    </recommendedName>
</protein>
<feature type="region of interest" description="Disordered" evidence="9">
    <location>
        <begin position="244"/>
        <end position="521"/>
    </location>
</feature>
<feature type="compositionally biased region" description="Polar residues" evidence="9">
    <location>
        <begin position="360"/>
        <end position="370"/>
    </location>
</feature>
<evidence type="ECO:0000256" key="1">
    <source>
        <dbReference type="ARBA" id="ARBA00004141"/>
    </source>
</evidence>
<name>A0ABD2BEA8_VESSQ</name>
<feature type="compositionally biased region" description="Basic and acidic residues" evidence="9">
    <location>
        <begin position="413"/>
        <end position="431"/>
    </location>
</feature>
<keyword evidence="4 10" id="KW-1133">Transmembrane helix</keyword>
<dbReference type="Gene3D" id="1.10.287.70">
    <property type="match status" value="2"/>
</dbReference>
<evidence type="ECO:0000313" key="13">
    <source>
        <dbReference type="Proteomes" id="UP001607302"/>
    </source>
</evidence>
<evidence type="ECO:0000256" key="5">
    <source>
        <dbReference type="ARBA" id="ARBA00023065"/>
    </source>
</evidence>
<feature type="transmembrane region" description="Helical" evidence="10">
    <location>
        <begin position="956"/>
        <end position="977"/>
    </location>
</feature>
<dbReference type="GO" id="GO:0016020">
    <property type="term" value="C:membrane"/>
    <property type="evidence" value="ECO:0007669"/>
    <property type="project" value="UniProtKB-SubCell"/>
</dbReference>
<evidence type="ECO:0000256" key="10">
    <source>
        <dbReference type="SAM" id="Phobius"/>
    </source>
</evidence>
<feature type="transmembrane region" description="Helical" evidence="10">
    <location>
        <begin position="989"/>
        <end position="1010"/>
    </location>
</feature>
<gene>
    <name evidence="12" type="ORF">V1478_005246</name>
</gene>
<keyword evidence="5 8" id="KW-0406">Ion transport</keyword>
<evidence type="ECO:0000313" key="12">
    <source>
        <dbReference type="EMBL" id="KAL2730833.1"/>
    </source>
</evidence>
<evidence type="ECO:0000256" key="7">
    <source>
        <dbReference type="ARBA" id="ARBA00023303"/>
    </source>
</evidence>
<feature type="compositionally biased region" description="Polar residues" evidence="9">
    <location>
        <begin position="341"/>
        <end position="353"/>
    </location>
</feature>
<comment type="subcellular location">
    <subcellularLocation>
        <location evidence="1">Membrane</location>
        <topology evidence="1">Multi-pass membrane protein</topology>
    </subcellularLocation>
</comment>
<dbReference type="Proteomes" id="UP001607302">
    <property type="component" value="Unassembled WGS sequence"/>
</dbReference>
<feature type="domain" description="Potassium channel" evidence="11">
    <location>
        <begin position="938"/>
        <end position="1010"/>
    </location>
</feature>
<dbReference type="SUPFAM" id="SSF81324">
    <property type="entry name" value="Voltage-gated potassium channels"/>
    <property type="match status" value="3"/>
</dbReference>
<feature type="domain" description="Potassium channel" evidence="11">
    <location>
        <begin position="778"/>
        <end position="836"/>
    </location>
</feature>
<evidence type="ECO:0000256" key="9">
    <source>
        <dbReference type="SAM" id="MobiDB-lite"/>
    </source>
</evidence>
<sequence length="1073" mass="124026">MSNSSSIKKVPPRPKITLPIPGQYGRYPQTPAGYVSTPYNQTPAPMTPVPVTPVSGQPQVFYSNRASEFVFTQFKGIKDFTKSGLSVGERSVFWLYEKVSSWSKRWFTHIFLVVIVFLYSVAGAMIFITIEGTNEDIFHLNIRQERNKTIELIRELWDDEVLASDVELWKGGARRELMKYEEHLYEFYKLGVIDRGEKVWTFWNAVFYCGTIYTTIEAHTVTTFLVVDELSTMEDSYTIHRRRKAAAKRREKTPEPSSRSQLVETSEDEEEIRRARMEKMAEDTERMEEMEKERKVKGQGKEGQLYEEQDEKERIRERKKATNGKKNVMKIEDGSDVTRQEMLSSQATTSLVTRSREINNDNNVERNVQQDIKVEIKMEEDTGKKETLRIKEDDSELIDTRKVEKRTKKRSKDRMIERHQRSTDSSEEKSEASPSRLKSSESVRPRTRKSTGKARMSEGDKSVREKHSFDVKIRPKDKPEKKSLQQPSDPNESIIEGATMKKSESFPPRSLERQPVVKRSATDVRKQIIPLSNDSLIEDFAKAQREYLLRERSILDPDLPEEEYQDASEIMAMRRRKIGMIHSESEHQKIINSVKEESADSMKNSWFSRFTWFLFFLKKKKTDISEVEKRENIPQNESTQEIKNSENERTDIQEKVTFLDFLRALKDVASELKAFMIQNPIEMRIIRKMRNRCIAQLILIMIYCGLGAFVFRFTEGAFETFYKCGVKRVKRDFLDSLWNYSHNLREDDWKSLARRKLMEFEEQLHTAHEAGVHTYSGQRSWTFLNAVVYCLTVITTIGYGHISPSTTTGRAITIVYAIFGIPMFLILLADFGKLFTRGIKFLWAFVRRLYYTGSCRKVRRTVPVQEVMKGVQLVYDLATFRRPSQMNPEDIEEIQKQQNQQAVLNIDGNAPDTPGTPAMSTFAIDDEFNLPISVAIFILLGYIFIGATLYNAWEEWGFFESFYFVFISMSTIGFGDYVPKHPMYMMCSIIYLVFGLALTSMCINVVQVMLSDSFKQASQKIGATIGFEIADEDGSVKPAPPPPVEVADIHTSIKDSESVEKIAPKAKQEDVDL</sequence>
<reference evidence="12 13" key="1">
    <citation type="journal article" date="2024" name="Ann. Entomol. Soc. Am.">
        <title>Genomic analyses of the southern and eastern yellowjacket wasps (Hymenoptera: Vespidae) reveal evolutionary signatures of social life.</title>
        <authorList>
            <person name="Catto M.A."/>
            <person name="Caine P.B."/>
            <person name="Orr S.E."/>
            <person name="Hunt B.G."/>
            <person name="Goodisman M.A.D."/>
        </authorList>
    </citation>
    <scope>NUCLEOTIDE SEQUENCE [LARGE SCALE GENOMIC DNA]</scope>
    <source>
        <strain evidence="12">233</strain>
        <tissue evidence="12">Head and thorax</tissue>
    </source>
</reference>
<dbReference type="AlphaFoldDB" id="A0ABD2BEA8"/>
<keyword evidence="3 8" id="KW-0812">Transmembrane</keyword>
<feature type="compositionally biased region" description="Basic and acidic residues" evidence="9">
    <location>
        <begin position="271"/>
        <end position="300"/>
    </location>
</feature>
<feature type="transmembrane region" description="Helical" evidence="10">
    <location>
        <begin position="106"/>
        <end position="130"/>
    </location>
</feature>